<evidence type="ECO:0000256" key="8">
    <source>
        <dbReference type="ARBA" id="ARBA00022701"/>
    </source>
</evidence>
<dbReference type="SUPFAM" id="SSF52540">
    <property type="entry name" value="P-loop containing nucleoside triphosphate hydrolases"/>
    <property type="match status" value="1"/>
</dbReference>
<dbReference type="Gene3D" id="3.40.50.300">
    <property type="entry name" value="P-loop containing nucleotide triphosphate hydrolases"/>
    <property type="match status" value="1"/>
</dbReference>
<accession>A0A8J6C876</accession>
<gene>
    <name evidence="15" type="ORF">KFE25_001520</name>
</gene>
<keyword evidence="10" id="KW-0243">Dynein</keyword>
<evidence type="ECO:0000256" key="10">
    <source>
        <dbReference type="ARBA" id="ARBA00023017"/>
    </source>
</evidence>
<dbReference type="InterPro" id="IPR040045">
    <property type="entry name" value="DYNC2LI1"/>
</dbReference>
<keyword evidence="9" id="KW-0970">Cilium biogenesis/degradation</keyword>
<keyword evidence="13" id="KW-0206">Cytoskeleton</keyword>
<dbReference type="EMBL" id="JAGTXO010000055">
    <property type="protein sequence ID" value="KAG8458228.1"/>
    <property type="molecule type" value="Genomic_DNA"/>
</dbReference>
<evidence type="ECO:0000313" key="16">
    <source>
        <dbReference type="Proteomes" id="UP000751190"/>
    </source>
</evidence>
<evidence type="ECO:0000256" key="3">
    <source>
        <dbReference type="ARBA" id="ARBA00004430"/>
    </source>
</evidence>
<evidence type="ECO:0000256" key="4">
    <source>
        <dbReference type="ARBA" id="ARBA00006831"/>
    </source>
</evidence>
<dbReference type="GO" id="GO:0035721">
    <property type="term" value="P:intraciliary retrograde transport"/>
    <property type="evidence" value="ECO:0007669"/>
    <property type="project" value="InterPro"/>
</dbReference>
<dbReference type="GO" id="GO:0005874">
    <property type="term" value="C:microtubule"/>
    <property type="evidence" value="ECO:0007669"/>
    <property type="project" value="UniProtKB-KW"/>
</dbReference>
<dbReference type="OMA" id="FWEIAQG"/>
<evidence type="ECO:0000313" key="15">
    <source>
        <dbReference type="EMBL" id="KAG8458228.1"/>
    </source>
</evidence>
<evidence type="ECO:0000256" key="5">
    <source>
        <dbReference type="ARBA" id="ARBA00018863"/>
    </source>
</evidence>
<dbReference type="Pfam" id="PF05783">
    <property type="entry name" value="DLIC"/>
    <property type="match status" value="2"/>
</dbReference>
<sequence>MSATAAGVKDLFQRLDEQQAAEERAGVAEALSESNVESEVIVVGSKGSGKSSLILGFVNKADAPKPTTALEYKYARFSSKEGSRVIIANIWELAGDTQLAQLLDVVLSPPRLARSQVVIVADLSKPGDVLRTVTYWLDAVRARVDACTREMRKTELGQAALRQLDARLPPAASAEVRRVGVPTLVVGAKFDEFEKQSQASTEYLQVMAKTLRYFAHSNGASLVYTREKDKALLGAMKRIISQHAFEQEASAAFQAEYTKGLVVPAGRDSLHQIGHPPGLDGVTDRDRLNDAWTRTFQGIFPPGADAARVDARDKKKHVVDSDAYAEEAVDVLRIQKLKELTQRAARFKAEAAAEASAAAARASAGAAAAGGGAGGAR</sequence>
<dbReference type="InterPro" id="IPR027417">
    <property type="entry name" value="P-loop_NTPase"/>
</dbReference>
<evidence type="ECO:0000256" key="7">
    <source>
        <dbReference type="ARBA" id="ARBA00022490"/>
    </source>
</evidence>
<evidence type="ECO:0000256" key="9">
    <source>
        <dbReference type="ARBA" id="ARBA00022794"/>
    </source>
</evidence>
<dbReference type="PANTHER" id="PTHR13236">
    <property type="entry name" value="DYNEIN 2 LIGHT INTERMEDIATE CHAIN, ISOFORM 2"/>
    <property type="match status" value="1"/>
</dbReference>
<evidence type="ECO:0000256" key="14">
    <source>
        <dbReference type="ARBA" id="ARBA00023273"/>
    </source>
</evidence>
<evidence type="ECO:0000256" key="1">
    <source>
        <dbReference type="ARBA" id="ARBA00004120"/>
    </source>
</evidence>
<evidence type="ECO:0000256" key="12">
    <source>
        <dbReference type="ARBA" id="ARBA00023175"/>
    </source>
</evidence>
<keyword evidence="12" id="KW-0505">Motor protein</keyword>
<reference evidence="15" key="1">
    <citation type="submission" date="2021-05" db="EMBL/GenBank/DDBJ databases">
        <title>The genome of the haptophyte Pavlova lutheri (Diacronema luteri, Pavlovales) - a model for lipid biosynthesis in eukaryotic algae.</title>
        <authorList>
            <person name="Hulatt C.J."/>
            <person name="Posewitz M.C."/>
        </authorList>
    </citation>
    <scope>NUCLEOTIDE SEQUENCE</scope>
    <source>
        <strain evidence="15">NIVA-4/92</strain>
    </source>
</reference>
<evidence type="ECO:0000256" key="11">
    <source>
        <dbReference type="ARBA" id="ARBA00023069"/>
    </source>
</evidence>
<evidence type="ECO:0000256" key="13">
    <source>
        <dbReference type="ARBA" id="ARBA00023212"/>
    </source>
</evidence>
<keyword evidence="16" id="KW-1185">Reference proteome</keyword>
<dbReference type="GO" id="GO:0045504">
    <property type="term" value="F:dynein heavy chain binding"/>
    <property type="evidence" value="ECO:0007669"/>
    <property type="project" value="TreeGrafter"/>
</dbReference>
<keyword evidence="14" id="KW-0966">Cell projection</keyword>
<proteinExistence type="inferred from homology"/>
<dbReference type="GO" id="GO:0035735">
    <property type="term" value="P:intraciliary transport involved in cilium assembly"/>
    <property type="evidence" value="ECO:0007669"/>
    <property type="project" value="InterPro"/>
</dbReference>
<dbReference type="AlphaFoldDB" id="A0A8J6C876"/>
<name>A0A8J6C876_DIALT</name>
<dbReference type="PANTHER" id="PTHR13236:SF0">
    <property type="entry name" value="CYTOPLASMIC DYNEIN 2 LIGHT INTERMEDIATE CHAIN 1"/>
    <property type="match status" value="1"/>
</dbReference>
<dbReference type="GO" id="GO:0005813">
    <property type="term" value="C:centrosome"/>
    <property type="evidence" value="ECO:0007669"/>
    <property type="project" value="UniProtKB-SubCell"/>
</dbReference>
<organism evidence="15 16">
    <name type="scientific">Diacronema lutheri</name>
    <name type="common">Unicellular marine alga</name>
    <name type="synonym">Monochrysis lutheri</name>
    <dbReference type="NCBI Taxonomy" id="2081491"/>
    <lineage>
        <taxon>Eukaryota</taxon>
        <taxon>Haptista</taxon>
        <taxon>Haptophyta</taxon>
        <taxon>Pavlovophyceae</taxon>
        <taxon>Pavlovales</taxon>
        <taxon>Pavlovaceae</taxon>
        <taxon>Diacronema</taxon>
    </lineage>
</organism>
<keyword evidence="8" id="KW-0493">Microtubule</keyword>
<keyword evidence="6" id="KW-0217">Developmental protein</keyword>
<protein>
    <recommendedName>
        <fullName evidence="5">Cytoplasmic dynein 2 light intermediate chain 1</fullName>
    </recommendedName>
</protein>
<comment type="caution">
    <text evidence="15">The sequence shown here is derived from an EMBL/GenBank/DDBJ whole genome shotgun (WGS) entry which is preliminary data.</text>
</comment>
<evidence type="ECO:0000256" key="6">
    <source>
        <dbReference type="ARBA" id="ARBA00022473"/>
    </source>
</evidence>
<evidence type="ECO:0000256" key="2">
    <source>
        <dbReference type="ARBA" id="ARBA00004300"/>
    </source>
</evidence>
<dbReference type="OrthoDB" id="10263060at2759"/>
<dbReference type="Proteomes" id="UP000751190">
    <property type="component" value="Unassembled WGS sequence"/>
</dbReference>
<keyword evidence="11" id="KW-0969">Cilium</keyword>
<dbReference type="GO" id="GO:0036064">
    <property type="term" value="C:ciliary basal body"/>
    <property type="evidence" value="ECO:0007669"/>
    <property type="project" value="TreeGrafter"/>
</dbReference>
<dbReference type="GO" id="GO:0005930">
    <property type="term" value="C:axoneme"/>
    <property type="evidence" value="ECO:0007669"/>
    <property type="project" value="UniProtKB-SubCell"/>
</dbReference>
<dbReference type="GO" id="GO:0005868">
    <property type="term" value="C:cytoplasmic dynein complex"/>
    <property type="evidence" value="ECO:0007669"/>
    <property type="project" value="InterPro"/>
</dbReference>
<comment type="similarity">
    <text evidence="4">Belongs to the dynein light intermediate chain family.</text>
</comment>
<keyword evidence="7" id="KW-0963">Cytoplasm</keyword>
<dbReference type="InterPro" id="IPR022780">
    <property type="entry name" value="Dynein_light_int_chain"/>
</dbReference>
<comment type="subcellular location">
    <subcellularLocation>
        <location evidence="3">Cytoplasm</location>
        <location evidence="3">Cytoskeleton</location>
        <location evidence="3">Cilium axoneme</location>
    </subcellularLocation>
    <subcellularLocation>
        <location evidence="1">Cytoplasm</location>
        <location evidence="1">Cytoskeleton</location>
        <location evidence="1">Cilium basal body</location>
    </subcellularLocation>
    <subcellularLocation>
        <location evidence="2">Cytoplasm</location>
        <location evidence="2">Cytoskeleton</location>
        <location evidence="2">Microtubule organizing center</location>
        <location evidence="2">Centrosome</location>
    </subcellularLocation>
</comment>